<feature type="signal peptide" evidence="1">
    <location>
        <begin position="1"/>
        <end position="24"/>
    </location>
</feature>
<proteinExistence type="predicted"/>
<feature type="chain" id="PRO_5043865728" description="Secreted protein" evidence="1">
    <location>
        <begin position="25"/>
        <end position="79"/>
    </location>
</feature>
<accession>A0AAV6YDU6</accession>
<name>A0AAV6YDU6_ENGPU</name>
<dbReference type="Proteomes" id="UP000824782">
    <property type="component" value="Unassembled WGS sequence"/>
</dbReference>
<gene>
    <name evidence="2" type="ORF">GDO81_028698</name>
</gene>
<evidence type="ECO:0008006" key="4">
    <source>
        <dbReference type="Google" id="ProtNLM"/>
    </source>
</evidence>
<evidence type="ECO:0000313" key="3">
    <source>
        <dbReference type="Proteomes" id="UP000824782"/>
    </source>
</evidence>
<dbReference type="EMBL" id="WNYA01068951">
    <property type="protein sequence ID" value="KAG8535377.1"/>
    <property type="molecule type" value="Genomic_DNA"/>
</dbReference>
<organism evidence="2 3">
    <name type="scientific">Engystomops pustulosus</name>
    <name type="common">Tungara frog</name>
    <name type="synonym">Physalaemus pustulosus</name>
    <dbReference type="NCBI Taxonomy" id="76066"/>
    <lineage>
        <taxon>Eukaryota</taxon>
        <taxon>Metazoa</taxon>
        <taxon>Chordata</taxon>
        <taxon>Craniata</taxon>
        <taxon>Vertebrata</taxon>
        <taxon>Euteleostomi</taxon>
        <taxon>Amphibia</taxon>
        <taxon>Batrachia</taxon>
        <taxon>Anura</taxon>
        <taxon>Neobatrachia</taxon>
        <taxon>Hyloidea</taxon>
        <taxon>Leptodactylidae</taxon>
        <taxon>Leiuperinae</taxon>
        <taxon>Engystomops</taxon>
    </lineage>
</organism>
<keyword evidence="1" id="KW-0732">Signal</keyword>
<keyword evidence="3" id="KW-1185">Reference proteome</keyword>
<sequence>MDRRCGAYGWTLHPLRVFLVIVCGRNQCGEYVFRNKVTVQLKPFSTNISPSLAVIQRWTWTSSTVQHKDLILQKENSSL</sequence>
<comment type="caution">
    <text evidence="2">The sequence shown here is derived from an EMBL/GenBank/DDBJ whole genome shotgun (WGS) entry which is preliminary data.</text>
</comment>
<evidence type="ECO:0000256" key="1">
    <source>
        <dbReference type="SAM" id="SignalP"/>
    </source>
</evidence>
<evidence type="ECO:0000313" key="2">
    <source>
        <dbReference type="EMBL" id="KAG8535377.1"/>
    </source>
</evidence>
<dbReference type="AlphaFoldDB" id="A0AAV6YDU6"/>
<reference evidence="2" key="1">
    <citation type="thesis" date="2020" institute="ProQuest LLC" country="789 East Eisenhower Parkway, Ann Arbor, MI, USA">
        <title>Comparative Genomics and Chromosome Evolution.</title>
        <authorList>
            <person name="Mudd A.B."/>
        </authorList>
    </citation>
    <scope>NUCLEOTIDE SEQUENCE</scope>
    <source>
        <strain evidence="2">237g6f4</strain>
        <tissue evidence="2">Blood</tissue>
    </source>
</reference>
<protein>
    <recommendedName>
        <fullName evidence="4">Secreted protein</fullName>
    </recommendedName>
</protein>